<keyword evidence="1" id="KW-0378">Hydrolase</keyword>
<dbReference type="SUPFAM" id="SSF63817">
    <property type="entry name" value="Sortase"/>
    <property type="match status" value="1"/>
</dbReference>
<comment type="caution">
    <text evidence="2">The sequence shown here is derived from an EMBL/GenBank/DDBJ whole genome shotgun (WGS) entry which is preliminary data.</text>
</comment>
<organism evidence="2 3">
    <name type="scientific">Acanthopleuribacter pedis</name>
    <dbReference type="NCBI Taxonomy" id="442870"/>
    <lineage>
        <taxon>Bacteria</taxon>
        <taxon>Pseudomonadati</taxon>
        <taxon>Acidobacteriota</taxon>
        <taxon>Holophagae</taxon>
        <taxon>Acanthopleuribacterales</taxon>
        <taxon>Acanthopleuribacteraceae</taxon>
        <taxon>Acanthopleuribacter</taxon>
    </lineage>
</organism>
<dbReference type="InterPro" id="IPR023365">
    <property type="entry name" value="Sortase_dom-sf"/>
</dbReference>
<accession>A0A8J7Q920</accession>
<dbReference type="CDD" id="cd05828">
    <property type="entry name" value="Sortase_D_1"/>
    <property type="match status" value="1"/>
</dbReference>
<dbReference type="EMBL" id="JAFREP010000015">
    <property type="protein sequence ID" value="MBO1319962.1"/>
    <property type="molecule type" value="Genomic_DNA"/>
</dbReference>
<evidence type="ECO:0000256" key="1">
    <source>
        <dbReference type="ARBA" id="ARBA00022801"/>
    </source>
</evidence>
<dbReference type="Pfam" id="PF04203">
    <property type="entry name" value="Sortase"/>
    <property type="match status" value="1"/>
</dbReference>
<protein>
    <submittedName>
        <fullName evidence="2">Class D sortase</fullName>
    </submittedName>
</protein>
<evidence type="ECO:0000313" key="3">
    <source>
        <dbReference type="Proteomes" id="UP000664417"/>
    </source>
</evidence>
<dbReference type="Proteomes" id="UP000664417">
    <property type="component" value="Unassembled WGS sequence"/>
</dbReference>
<dbReference type="Gene3D" id="2.40.260.10">
    <property type="entry name" value="Sortase"/>
    <property type="match status" value="1"/>
</dbReference>
<dbReference type="RefSeq" id="WP_207859917.1">
    <property type="nucleotide sequence ID" value="NZ_JAFREP010000015.1"/>
</dbReference>
<sequence>MKSATADTAAPIAATTRLLGELLTSRRLPLGLLFAALLIAVRPVYHLTLRVVSQWQAERLWRDRPQNSQLVFSGDPIAWLSHRESGLDTLVLLDGNQENLNRFPCWSMAGSMPDRRGLKIILGHRDAHFRELGLMSQGETVQLKTQQGGQTFVVDQIEIVEKEQLGDHLIMSQDRDAVVLVTCYPFTYTGSAPHRYLVWLRPQKEPLV</sequence>
<name>A0A8J7Q920_9BACT</name>
<dbReference type="AlphaFoldDB" id="A0A8J7Q920"/>
<dbReference type="InterPro" id="IPR005754">
    <property type="entry name" value="Sortase"/>
</dbReference>
<gene>
    <name evidence="2" type="ORF">J3U88_15915</name>
</gene>
<reference evidence="2" key="1">
    <citation type="submission" date="2021-03" db="EMBL/GenBank/DDBJ databases">
        <authorList>
            <person name="Wang G."/>
        </authorList>
    </citation>
    <scope>NUCLEOTIDE SEQUENCE</scope>
    <source>
        <strain evidence="2">KCTC 12899</strain>
    </source>
</reference>
<dbReference type="GO" id="GO:0016787">
    <property type="term" value="F:hydrolase activity"/>
    <property type="evidence" value="ECO:0007669"/>
    <property type="project" value="UniProtKB-KW"/>
</dbReference>
<dbReference type="NCBIfam" id="TIGR01076">
    <property type="entry name" value="sortase_fam"/>
    <property type="match status" value="1"/>
</dbReference>
<proteinExistence type="predicted"/>
<evidence type="ECO:0000313" key="2">
    <source>
        <dbReference type="EMBL" id="MBO1319962.1"/>
    </source>
</evidence>
<dbReference type="InterPro" id="IPR041999">
    <property type="entry name" value="Sortase_D_1"/>
</dbReference>
<keyword evidence="3" id="KW-1185">Reference proteome</keyword>